<feature type="region of interest" description="Disordered" evidence="1">
    <location>
        <begin position="472"/>
        <end position="492"/>
    </location>
</feature>
<dbReference type="Gene3D" id="2.160.20.10">
    <property type="entry name" value="Single-stranded right-handed beta-helix, Pectin lyase-like"/>
    <property type="match status" value="1"/>
</dbReference>
<feature type="chain" id="PRO_5037783810" evidence="2">
    <location>
        <begin position="23"/>
        <end position="492"/>
    </location>
</feature>
<keyword evidence="2" id="KW-0732">Signal</keyword>
<feature type="domain" description="Right handed beta helix" evidence="3">
    <location>
        <begin position="258"/>
        <end position="383"/>
    </location>
</feature>
<reference evidence="4" key="1">
    <citation type="submission" date="2020-10" db="EMBL/GenBank/DDBJ databases">
        <authorList>
            <person name="Gilroy R."/>
        </authorList>
    </citation>
    <scope>NUCLEOTIDE SEQUENCE</scope>
    <source>
        <strain evidence="4">3924</strain>
    </source>
</reference>
<evidence type="ECO:0000313" key="4">
    <source>
        <dbReference type="EMBL" id="MBO8439583.1"/>
    </source>
</evidence>
<sequence length="492" mass="53435">MKMRKVLAAWAVALAVMCAAVGCVEERLTGDPSARLEFSCDTLVMDTLFAGVPSRTSRLMVYNRNDRALNINTVSLGGGERSQFRFNVDGHIPPEDNRLTDIVIKAKDSLYVFVELTAETEEEVSSLLVEDSLMFLCNGTESRVQLVACAKNARLLRNCSLEGDMTFDSVRPYLIYGYLHVPEGNTLTLTAGSTLYFHDGADLVVDGNLRSDGTLDAPVTLRGDRLDRMDDDDGTPYDYMPLQWGSVYLQNGLGEHSLTYTVIRGGTHGIVLYGERNAAPGLTMKNCVVTTAGGYGLYSRNGDVEMENCVISNCGAACCLMLGGRLGMTHCTVANYYTYGTRSTPAFVVTNYETADGGASVSYPVKSAVVENSIIYGGNGAELALMNDTLRDTEFNVLISYTLVKGEQQDGGMFNRVLWSGELGSAADAVFMNTDISDIEETGYYDFSLAPRSPAIGVANKEVAIHCPEDIRGVSRTDDDGPDMGAYERTED</sequence>
<gene>
    <name evidence="4" type="ORF">IAC51_02925</name>
</gene>
<dbReference type="Proteomes" id="UP000712007">
    <property type="component" value="Unassembled WGS sequence"/>
</dbReference>
<evidence type="ECO:0000313" key="5">
    <source>
        <dbReference type="Proteomes" id="UP000712007"/>
    </source>
</evidence>
<dbReference type="NCBIfam" id="NF041518">
    <property type="entry name" value="choice_anch_Q"/>
    <property type="match status" value="1"/>
</dbReference>
<dbReference type="InterPro" id="IPR011050">
    <property type="entry name" value="Pectin_lyase_fold/virulence"/>
</dbReference>
<dbReference type="InterPro" id="IPR059226">
    <property type="entry name" value="Choice_anch_Q_dom"/>
</dbReference>
<organism evidence="4 5">
    <name type="scientific">Candidatus Aphodosoma intestinipullorum</name>
    <dbReference type="NCBI Taxonomy" id="2840674"/>
    <lineage>
        <taxon>Bacteria</taxon>
        <taxon>Pseudomonadati</taxon>
        <taxon>Bacteroidota</taxon>
        <taxon>Bacteroidia</taxon>
        <taxon>Bacteroidales</taxon>
        <taxon>Candidatus Aphodosoma</taxon>
    </lineage>
</organism>
<name>A0A940DJA6_9BACT</name>
<dbReference type="InterPro" id="IPR012334">
    <property type="entry name" value="Pectin_lyas_fold"/>
</dbReference>
<proteinExistence type="predicted"/>
<evidence type="ECO:0000259" key="3">
    <source>
        <dbReference type="Pfam" id="PF13229"/>
    </source>
</evidence>
<dbReference type="EMBL" id="JADIMV010000050">
    <property type="protein sequence ID" value="MBO8439583.1"/>
    <property type="molecule type" value="Genomic_DNA"/>
</dbReference>
<dbReference type="AlphaFoldDB" id="A0A940DJA6"/>
<dbReference type="InterPro" id="IPR039448">
    <property type="entry name" value="Beta_helix"/>
</dbReference>
<dbReference type="SUPFAM" id="SSF51126">
    <property type="entry name" value="Pectin lyase-like"/>
    <property type="match status" value="1"/>
</dbReference>
<evidence type="ECO:0000256" key="1">
    <source>
        <dbReference type="SAM" id="MobiDB-lite"/>
    </source>
</evidence>
<accession>A0A940DJA6</accession>
<comment type="caution">
    <text evidence="4">The sequence shown here is derived from an EMBL/GenBank/DDBJ whole genome shotgun (WGS) entry which is preliminary data.</text>
</comment>
<evidence type="ECO:0000256" key="2">
    <source>
        <dbReference type="SAM" id="SignalP"/>
    </source>
</evidence>
<reference evidence="4" key="2">
    <citation type="journal article" date="2021" name="PeerJ">
        <title>Extensive microbial diversity within the chicken gut microbiome revealed by metagenomics and culture.</title>
        <authorList>
            <person name="Gilroy R."/>
            <person name="Ravi A."/>
            <person name="Getino M."/>
            <person name="Pursley I."/>
            <person name="Horton D.L."/>
            <person name="Alikhan N.F."/>
            <person name="Baker D."/>
            <person name="Gharbi K."/>
            <person name="Hall N."/>
            <person name="Watson M."/>
            <person name="Adriaenssens E.M."/>
            <person name="Foster-Nyarko E."/>
            <person name="Jarju S."/>
            <person name="Secka A."/>
            <person name="Antonio M."/>
            <person name="Oren A."/>
            <person name="Chaudhuri R.R."/>
            <person name="La Ragione R."/>
            <person name="Hildebrand F."/>
            <person name="Pallen M.J."/>
        </authorList>
    </citation>
    <scope>NUCLEOTIDE SEQUENCE</scope>
    <source>
        <strain evidence="4">3924</strain>
    </source>
</reference>
<dbReference type="PROSITE" id="PS51257">
    <property type="entry name" value="PROKAR_LIPOPROTEIN"/>
    <property type="match status" value="1"/>
</dbReference>
<dbReference type="Pfam" id="PF13229">
    <property type="entry name" value="Beta_helix"/>
    <property type="match status" value="1"/>
</dbReference>
<feature type="signal peptide" evidence="2">
    <location>
        <begin position="1"/>
        <end position="22"/>
    </location>
</feature>
<protein>
    <submittedName>
        <fullName evidence="4">Right-handed parallel beta-helix repeat-containing protein</fullName>
    </submittedName>
</protein>